<keyword evidence="9 11" id="KW-1208">Phospholipid metabolism</keyword>
<keyword evidence="4 11" id="KW-0443">Lipid metabolism</keyword>
<dbReference type="NCBIfam" id="TIGR00164">
    <property type="entry name" value="AS_decarb"/>
    <property type="match status" value="1"/>
</dbReference>
<name>A0A371NCU1_9EURY</name>
<dbReference type="EMBL" id="QREL01000001">
    <property type="protein sequence ID" value="REE28335.1"/>
    <property type="molecule type" value="Genomic_DNA"/>
</dbReference>
<dbReference type="Pfam" id="PF02666">
    <property type="entry name" value="PS_Dcarbxylase"/>
    <property type="match status" value="1"/>
</dbReference>
<protein>
    <recommendedName>
        <fullName evidence="11">Putative archaetidylserine decarboxylase proenzyme</fullName>
        <ecNumber evidence="11">4.1.1.-</ecNumber>
    </recommendedName>
    <component>
        <recommendedName>
            <fullName evidence="11">Archaetidylserine decarboxylase alpha chain</fullName>
        </recommendedName>
    </component>
    <component>
        <recommendedName>
            <fullName evidence="11">Archaetidylserine decarboxylase beta chain</fullName>
        </recommendedName>
    </component>
</protein>
<evidence type="ECO:0000256" key="10">
    <source>
        <dbReference type="ARBA" id="ARBA00023317"/>
    </source>
</evidence>
<evidence type="ECO:0000256" key="7">
    <source>
        <dbReference type="ARBA" id="ARBA00023209"/>
    </source>
</evidence>
<evidence type="ECO:0000256" key="4">
    <source>
        <dbReference type="ARBA" id="ARBA00023098"/>
    </source>
</evidence>
<keyword evidence="8 11" id="KW-0456">Lyase</keyword>
<keyword evidence="5 11" id="KW-0472">Membrane</keyword>
<comment type="similarity">
    <text evidence="11">Belongs to the phosphatidylserine decarboxylase family. PSD-A subfamily.</text>
</comment>
<evidence type="ECO:0000256" key="6">
    <source>
        <dbReference type="ARBA" id="ARBA00023145"/>
    </source>
</evidence>
<feature type="transmembrane region" description="Helical" evidence="12">
    <location>
        <begin position="12"/>
        <end position="40"/>
    </location>
</feature>
<evidence type="ECO:0000256" key="3">
    <source>
        <dbReference type="ARBA" id="ARBA00022793"/>
    </source>
</evidence>
<sequence>MFVKGVAKRASFLVSVATIPLLFGYHAIGILMFTVIAFMMQFFRDPERIPPSDENLIIAPADGRRLSGKIDRIERVGSDYPLIDRIFPDGGGGILISTFMSPFDVHVNRAPVSGRVIYTEHVDGRFRVARSRVLTENEKNLIVIRTDYGNVGVVQIAGFVARRIVQYVKEGEYVERGDRIGMIRFCSRVDLVLPENCEVLVRTGSRPMAGETVVARFNPGKKTDECAVK</sequence>
<keyword evidence="3 11" id="KW-0210">Decarboxylase</keyword>
<dbReference type="AlphaFoldDB" id="A0A371NCU1"/>
<dbReference type="GO" id="GO:0005886">
    <property type="term" value="C:plasma membrane"/>
    <property type="evidence" value="ECO:0007669"/>
    <property type="project" value="UniProtKB-SubCell"/>
</dbReference>
<keyword evidence="1 11" id="KW-1003">Cell membrane</keyword>
<feature type="active site" description="Schiff-base intermediate with substrate; via pyruvic acid" evidence="11">
    <location>
        <position position="187"/>
    </location>
</feature>
<evidence type="ECO:0000256" key="12">
    <source>
        <dbReference type="SAM" id="Phobius"/>
    </source>
</evidence>
<evidence type="ECO:0000313" key="13">
    <source>
        <dbReference type="EMBL" id="REE28335.1"/>
    </source>
</evidence>
<dbReference type="GO" id="GO:0004609">
    <property type="term" value="F:phosphatidylserine decarboxylase activity"/>
    <property type="evidence" value="ECO:0007669"/>
    <property type="project" value="InterPro"/>
</dbReference>
<evidence type="ECO:0000256" key="11">
    <source>
        <dbReference type="HAMAP-Rule" id="MF_00664"/>
    </source>
</evidence>
<keyword evidence="10 11" id="KW-0670">Pyruvate</keyword>
<comment type="caution">
    <text evidence="13">The sequence shown here is derived from an EMBL/GenBank/DDBJ whole genome shotgun (WGS) entry which is preliminary data.</text>
</comment>
<comment type="subcellular location">
    <subcellularLocation>
        <location evidence="11">Cell membrane</location>
        <topology evidence="11">Peripheral membrane protein</topology>
    </subcellularLocation>
</comment>
<evidence type="ECO:0000256" key="9">
    <source>
        <dbReference type="ARBA" id="ARBA00023264"/>
    </source>
</evidence>
<evidence type="ECO:0000256" key="2">
    <source>
        <dbReference type="ARBA" id="ARBA00022516"/>
    </source>
</evidence>
<keyword evidence="7 11" id="KW-0594">Phospholipid biosynthesis</keyword>
<gene>
    <name evidence="11" type="primary">asd</name>
    <name evidence="13" type="ORF">C7452_0343</name>
</gene>
<keyword evidence="2 11" id="KW-0444">Lipid biosynthesis</keyword>
<comment type="caution">
    <text evidence="11">Lacks conserved residue(s) required for the propagation of feature annotation.</text>
</comment>
<comment type="subunit">
    <text evidence="11">Heterodimer of a large membrane-associated beta subunit and a small pyruvoyl-containing alpha subunit.</text>
</comment>
<keyword evidence="12" id="KW-0812">Transmembrane</keyword>
<feature type="chain" id="PRO_5023281241" description="Archaetidylserine decarboxylase alpha chain" evidence="11">
    <location>
        <begin position="187"/>
        <end position="229"/>
    </location>
</feature>
<evidence type="ECO:0000256" key="8">
    <source>
        <dbReference type="ARBA" id="ARBA00023239"/>
    </source>
</evidence>
<comment type="PTM">
    <text evidence="11">Is synthesized initially as an inactive proenzyme. Formation of the active enzyme involves a self-maturation process in which the active site pyruvoyl group is generated from an internal serine residue via an autocatalytic post-translational modification. Two non-identical subunits are generated from the proenzyme in this reaction, and the pyruvate is formed at the N-terminus of the alpha chain, which is derived from the carboxyl end of the proenzyme. The post-translation cleavage follows an unusual pathway, termed non-hydrolytic serinolysis, in which the side chain hydroxyl group of the serine supplies its oxygen atom to form the C-terminus of the beta chain, while the remainder of the serine residue undergoes an oxidative deamination to produce ammonia and the pyruvoyl prosthetic group on the alpha chain.</text>
</comment>
<comment type="cofactor">
    <cofactor evidence="11">
        <name>pyruvate</name>
        <dbReference type="ChEBI" id="CHEBI:15361"/>
    </cofactor>
    <text evidence="11">Binds 1 pyruvoyl group covalently per subunit.</text>
</comment>
<comment type="catalytic activity">
    <reaction evidence="11">
        <text>archaetidylserine + H(+) = archaetidylethanolamine + CO2</text>
        <dbReference type="Rhea" id="RHEA:51488"/>
        <dbReference type="ChEBI" id="CHEBI:15378"/>
        <dbReference type="ChEBI" id="CHEBI:16526"/>
        <dbReference type="ChEBI" id="CHEBI:71517"/>
        <dbReference type="ChEBI" id="CHEBI:134176"/>
    </reaction>
</comment>
<dbReference type="PANTHER" id="PTHR35809">
    <property type="entry name" value="ARCHAETIDYLSERINE DECARBOXYLASE PROENZYME-RELATED"/>
    <property type="match status" value="1"/>
</dbReference>
<feature type="chain" id="PRO_5023281240" description="Archaetidylserine decarboxylase beta chain" evidence="11">
    <location>
        <begin position="1"/>
        <end position="186"/>
    </location>
</feature>
<dbReference type="GO" id="GO:0008654">
    <property type="term" value="P:phospholipid biosynthetic process"/>
    <property type="evidence" value="ECO:0007669"/>
    <property type="project" value="UniProtKB-UniRule"/>
</dbReference>
<organism evidence="13 14">
    <name type="scientific">Methanothermobacter defluvii</name>
    <dbReference type="NCBI Taxonomy" id="49339"/>
    <lineage>
        <taxon>Archaea</taxon>
        <taxon>Methanobacteriati</taxon>
        <taxon>Methanobacteriota</taxon>
        <taxon>Methanomada group</taxon>
        <taxon>Methanobacteria</taxon>
        <taxon>Methanobacteriales</taxon>
        <taxon>Methanobacteriaceae</taxon>
        <taxon>Methanothermobacter</taxon>
    </lineage>
</organism>
<dbReference type="NCBIfam" id="NF003685">
    <property type="entry name" value="PRK05305.2-5"/>
    <property type="match status" value="1"/>
</dbReference>
<dbReference type="InterPro" id="IPR033175">
    <property type="entry name" value="PSD-A"/>
</dbReference>
<feature type="modified residue" description="Pyruvic acid (Ser); by autocatalysis" evidence="11">
    <location>
        <position position="187"/>
    </location>
</feature>
<reference evidence="13 14" key="1">
    <citation type="submission" date="2018-07" db="EMBL/GenBank/DDBJ databases">
        <title>Genomic Encyclopedia of Type Strains, Phase IV (KMG-IV): sequencing the most valuable type-strain genomes for metagenomic binning, comparative biology and taxonomic classification.</title>
        <authorList>
            <person name="Goeker M."/>
        </authorList>
    </citation>
    <scope>NUCLEOTIDE SEQUENCE [LARGE SCALE GENOMIC DNA]</scope>
    <source>
        <strain evidence="13 14">DSM 7466</strain>
    </source>
</reference>
<keyword evidence="6 11" id="KW-0865">Zymogen</keyword>
<evidence type="ECO:0000256" key="5">
    <source>
        <dbReference type="ARBA" id="ARBA00023136"/>
    </source>
</evidence>
<evidence type="ECO:0000256" key="1">
    <source>
        <dbReference type="ARBA" id="ARBA00022475"/>
    </source>
</evidence>
<dbReference type="Proteomes" id="UP000256864">
    <property type="component" value="Unassembled WGS sequence"/>
</dbReference>
<comment type="function">
    <text evidence="11">Catalyzes the formation of archaetidylethanolamine (PtdEtn) from archaetidylserine (PtdSer).</text>
</comment>
<dbReference type="HAMAP" id="MF_00664">
    <property type="entry name" value="PS_decarb_PSD_A"/>
    <property type="match status" value="1"/>
</dbReference>
<keyword evidence="12" id="KW-1133">Transmembrane helix</keyword>
<proteinExistence type="inferred from homology"/>
<accession>A0A371NCU1</accession>
<keyword evidence="14" id="KW-1185">Reference proteome</keyword>
<dbReference type="EC" id="4.1.1.-" evidence="11"/>
<dbReference type="InterPro" id="IPR003817">
    <property type="entry name" value="PS_Dcarbxylase"/>
</dbReference>
<dbReference type="PANTHER" id="PTHR35809:SF1">
    <property type="entry name" value="ARCHAETIDYLSERINE DECARBOXYLASE PROENZYME-RELATED"/>
    <property type="match status" value="1"/>
</dbReference>
<evidence type="ECO:0000313" key="14">
    <source>
        <dbReference type="Proteomes" id="UP000256864"/>
    </source>
</evidence>
<dbReference type="RefSeq" id="WP_115892020.1">
    <property type="nucleotide sequence ID" value="NZ_QREL01000001.1"/>
</dbReference>